<sequence length="711" mass="80348">MLLMYAQENEVALDEEKLLFLVGGQDNAIDEDAPTPQTMFMVNLSFAYPVYDKASPSYDSDILSEVHDHNNYQDAVCEHHEEHTMHENVQLNHVVDSHADYTSDNNMFLYDQYVKDNVVPEVFYVATSSELNVARFTEMYVANTIVEALCLELEAKLSTLRDKSHNDNHNELVNQFSNLEIHHLNLQLKYQNLKDNLRNNPPTLAKDTLNFDSIFVIRKMKASLQGKDNVIKQFKKKISHLQEPHSEADPLQILYDSINITRAKHIEQVTALTTENVNLKAQILNTVNSVSKDHVKPIVLAPGKYAIDVEPIPSRLRNNRDTHLNYLRHLIKSLETIREIVEEAKVVRPLDSSIVYACHYTKHSKEIVEYVIGTSPQDSHQRDKKLVPAPLIRKNQVTFTKQYDTSNSNTHKHVAKLNTQKTDIPVPPFTGVNCCTNASESQPRSNTKKNRISPAKGRTDHLWYLDSGCLKHMKGDRLQFMNFMKKFIGTVIFRNDHFGAIMGYIDYMIGDSVISKDSITEGVVERQNHTLIEAALIMLIFSKALMFLWAEDVVAACYTQNQSLIHTRHNKSPYELVHNKKPGLTFFRVFGALCYRTNDIEDLRKLQPTADIGIFVGYAPSRKAGTPSSTTINHDAPSPSISPSSLTLQSPSLHQGITAESTLMEDNPVAPVDNNPLINVFAPEPSSDASSSGDLSSTETYVSQTLHHLNK</sequence>
<dbReference type="InterPro" id="IPR036397">
    <property type="entry name" value="RNaseH_sf"/>
</dbReference>
<gene>
    <name evidence="11" type="ORF">Tci_065147</name>
</gene>
<evidence type="ECO:0000256" key="4">
    <source>
        <dbReference type="ARBA" id="ARBA00022801"/>
    </source>
</evidence>
<dbReference type="AlphaFoldDB" id="A0A6L2P6H1"/>
<dbReference type="GO" id="GO:0006310">
    <property type="term" value="P:DNA recombination"/>
    <property type="evidence" value="ECO:0007669"/>
    <property type="project" value="UniProtKB-KW"/>
</dbReference>
<keyword evidence="2" id="KW-0479">Metal-binding</keyword>
<feature type="compositionally biased region" description="Low complexity" evidence="10">
    <location>
        <begin position="682"/>
        <end position="700"/>
    </location>
</feature>
<keyword evidence="9" id="KW-0233">DNA recombination</keyword>
<protein>
    <submittedName>
        <fullName evidence="11">Integrase, catalytic region, zinc finger, CCHC-type, peptidase aspartic, catalytic</fullName>
    </submittedName>
</protein>
<dbReference type="EMBL" id="BKCJ010010793">
    <property type="protein sequence ID" value="GEU93169.1"/>
    <property type="molecule type" value="Genomic_DNA"/>
</dbReference>
<evidence type="ECO:0000256" key="10">
    <source>
        <dbReference type="SAM" id="MobiDB-lite"/>
    </source>
</evidence>
<feature type="region of interest" description="Disordered" evidence="10">
    <location>
        <begin position="678"/>
        <end position="711"/>
    </location>
</feature>
<keyword evidence="8" id="KW-0239">DNA-directed DNA polymerase</keyword>
<feature type="region of interest" description="Disordered" evidence="10">
    <location>
        <begin position="626"/>
        <end position="651"/>
    </location>
</feature>
<keyword evidence="5" id="KW-0460">Magnesium</keyword>
<evidence type="ECO:0000256" key="7">
    <source>
        <dbReference type="ARBA" id="ARBA00022918"/>
    </source>
</evidence>
<dbReference type="GO" id="GO:0046872">
    <property type="term" value="F:metal ion binding"/>
    <property type="evidence" value="ECO:0007669"/>
    <property type="project" value="UniProtKB-KW"/>
</dbReference>
<keyword evidence="8" id="KW-0808">Transferase</keyword>
<keyword evidence="7" id="KW-0695">RNA-directed DNA polymerase</keyword>
<organism evidence="11">
    <name type="scientific">Tanacetum cinerariifolium</name>
    <name type="common">Dalmatian daisy</name>
    <name type="synonym">Chrysanthemum cinerariifolium</name>
    <dbReference type="NCBI Taxonomy" id="118510"/>
    <lineage>
        <taxon>Eukaryota</taxon>
        <taxon>Viridiplantae</taxon>
        <taxon>Streptophyta</taxon>
        <taxon>Embryophyta</taxon>
        <taxon>Tracheophyta</taxon>
        <taxon>Spermatophyta</taxon>
        <taxon>Magnoliopsida</taxon>
        <taxon>eudicotyledons</taxon>
        <taxon>Gunneridae</taxon>
        <taxon>Pentapetalae</taxon>
        <taxon>asterids</taxon>
        <taxon>campanulids</taxon>
        <taxon>Asterales</taxon>
        <taxon>Asteraceae</taxon>
        <taxon>Asteroideae</taxon>
        <taxon>Anthemideae</taxon>
        <taxon>Anthemidinae</taxon>
        <taxon>Tanacetum</taxon>
    </lineage>
</organism>
<keyword evidence="3" id="KW-0255">Endonuclease</keyword>
<evidence type="ECO:0000256" key="3">
    <source>
        <dbReference type="ARBA" id="ARBA00022759"/>
    </source>
</evidence>
<evidence type="ECO:0000256" key="8">
    <source>
        <dbReference type="ARBA" id="ARBA00022932"/>
    </source>
</evidence>
<keyword evidence="6" id="KW-0229">DNA integration</keyword>
<evidence type="ECO:0000256" key="9">
    <source>
        <dbReference type="ARBA" id="ARBA00023172"/>
    </source>
</evidence>
<dbReference type="GO" id="GO:0016787">
    <property type="term" value="F:hydrolase activity"/>
    <property type="evidence" value="ECO:0007669"/>
    <property type="project" value="UniProtKB-KW"/>
</dbReference>
<evidence type="ECO:0000256" key="6">
    <source>
        <dbReference type="ARBA" id="ARBA00022908"/>
    </source>
</evidence>
<dbReference type="Gene3D" id="3.30.420.10">
    <property type="entry name" value="Ribonuclease H-like superfamily/Ribonuclease H"/>
    <property type="match status" value="1"/>
</dbReference>
<evidence type="ECO:0000256" key="2">
    <source>
        <dbReference type="ARBA" id="ARBA00022723"/>
    </source>
</evidence>
<keyword evidence="1" id="KW-0540">Nuclease</keyword>
<reference evidence="11" key="1">
    <citation type="journal article" date="2019" name="Sci. Rep.">
        <title>Draft genome of Tanacetum cinerariifolium, the natural source of mosquito coil.</title>
        <authorList>
            <person name="Yamashiro T."/>
            <person name="Shiraishi A."/>
            <person name="Satake H."/>
            <person name="Nakayama K."/>
        </authorList>
    </citation>
    <scope>NUCLEOTIDE SEQUENCE</scope>
</reference>
<dbReference type="GO" id="GO:0003964">
    <property type="term" value="F:RNA-directed DNA polymerase activity"/>
    <property type="evidence" value="ECO:0007669"/>
    <property type="project" value="UniProtKB-KW"/>
</dbReference>
<dbReference type="PANTHER" id="PTHR42648:SF11">
    <property type="entry name" value="TRANSPOSON TY4-P GAG-POL POLYPROTEIN"/>
    <property type="match status" value="1"/>
</dbReference>
<feature type="compositionally biased region" description="Low complexity" evidence="10">
    <location>
        <begin position="637"/>
        <end position="651"/>
    </location>
</feature>
<evidence type="ECO:0000256" key="1">
    <source>
        <dbReference type="ARBA" id="ARBA00022722"/>
    </source>
</evidence>
<comment type="caution">
    <text evidence="11">The sequence shown here is derived from an EMBL/GenBank/DDBJ whole genome shotgun (WGS) entry which is preliminary data.</text>
</comment>
<feature type="compositionally biased region" description="Polar residues" evidence="10">
    <location>
        <begin position="701"/>
        <end position="711"/>
    </location>
</feature>
<dbReference type="GO" id="GO:0015074">
    <property type="term" value="P:DNA integration"/>
    <property type="evidence" value="ECO:0007669"/>
    <property type="project" value="UniProtKB-KW"/>
</dbReference>
<name>A0A6L2P6H1_TANCI</name>
<dbReference type="GO" id="GO:0003887">
    <property type="term" value="F:DNA-directed DNA polymerase activity"/>
    <property type="evidence" value="ECO:0007669"/>
    <property type="project" value="UniProtKB-KW"/>
</dbReference>
<evidence type="ECO:0000256" key="5">
    <source>
        <dbReference type="ARBA" id="ARBA00022842"/>
    </source>
</evidence>
<keyword evidence="8" id="KW-0548">Nucleotidyltransferase</keyword>
<dbReference type="SUPFAM" id="SSF53098">
    <property type="entry name" value="Ribonuclease H-like"/>
    <property type="match status" value="1"/>
</dbReference>
<keyword evidence="4" id="KW-0378">Hydrolase</keyword>
<accession>A0A6L2P6H1</accession>
<dbReference type="InterPro" id="IPR012337">
    <property type="entry name" value="RNaseH-like_sf"/>
</dbReference>
<dbReference type="PANTHER" id="PTHR42648">
    <property type="entry name" value="TRANSPOSASE, PUTATIVE-RELATED"/>
    <property type="match status" value="1"/>
</dbReference>
<proteinExistence type="predicted"/>
<evidence type="ECO:0000313" key="11">
    <source>
        <dbReference type="EMBL" id="GEU93169.1"/>
    </source>
</evidence>
<dbReference type="GO" id="GO:0003676">
    <property type="term" value="F:nucleic acid binding"/>
    <property type="evidence" value="ECO:0007669"/>
    <property type="project" value="InterPro"/>
</dbReference>
<dbReference type="GO" id="GO:0004519">
    <property type="term" value="F:endonuclease activity"/>
    <property type="evidence" value="ECO:0007669"/>
    <property type="project" value="UniProtKB-KW"/>
</dbReference>
<dbReference type="InterPro" id="IPR039537">
    <property type="entry name" value="Retrotran_Ty1/copia-like"/>
</dbReference>